<sequence>MSAMALALLATVMPGRAQVPRASAPDSPALPPFVIVRAAAQPRWVSLEAVVEAVRETTLSAQVQGAIVELRVKAGDTVRAGQPLLRIDAQAAQVQRDVAAKEYERQRQLFDQQFISQGALDRAQAQARASQVQTDFHLLNAPYAGVVREVPVALGDMAMPGRPLLVVYDPAALRVTASVPQALLASAGASPVVRYELDGQAARLVESVRVLPTVDPVSHTAQLRFDLPKTTPGVVPGMYVRVWLGVQEQGAGRIFVPISALLRRGELTAVYVLDAGGQPRLRQVRPGPVDGGRVEILSGVADGDRVVTDAQRALRLP</sequence>
<evidence type="ECO:0000313" key="8">
    <source>
        <dbReference type="Proteomes" id="UP000023268"/>
    </source>
</evidence>
<comment type="subcellular location">
    <subcellularLocation>
        <location evidence="1">Cell envelope</location>
    </subcellularLocation>
</comment>
<dbReference type="GO" id="GO:0015562">
    <property type="term" value="F:efflux transmembrane transporter activity"/>
    <property type="evidence" value="ECO:0007669"/>
    <property type="project" value="TreeGrafter"/>
</dbReference>
<keyword evidence="4" id="KW-0732">Signal</keyword>
<dbReference type="Gene3D" id="1.10.287.470">
    <property type="entry name" value="Helix hairpin bin"/>
    <property type="match status" value="1"/>
</dbReference>
<dbReference type="Gene3D" id="2.40.420.20">
    <property type="match status" value="1"/>
</dbReference>
<evidence type="ECO:0000256" key="4">
    <source>
        <dbReference type="SAM" id="SignalP"/>
    </source>
</evidence>
<dbReference type="NCBIfam" id="TIGR01730">
    <property type="entry name" value="RND_mfp"/>
    <property type="match status" value="1"/>
</dbReference>
<organism evidence="7 8">
    <name type="scientific">Hylemonella gracilis str. Niagara R</name>
    <dbReference type="NCBI Taxonomy" id="1458275"/>
    <lineage>
        <taxon>Bacteria</taxon>
        <taxon>Pseudomonadati</taxon>
        <taxon>Pseudomonadota</taxon>
        <taxon>Betaproteobacteria</taxon>
        <taxon>Burkholderiales</taxon>
        <taxon>Comamonadaceae</taxon>
        <taxon>Hylemonella</taxon>
    </lineage>
</organism>
<dbReference type="InterPro" id="IPR058627">
    <property type="entry name" value="MdtA-like_C"/>
</dbReference>
<dbReference type="PANTHER" id="PTHR30469">
    <property type="entry name" value="MULTIDRUG RESISTANCE PROTEIN MDTA"/>
    <property type="match status" value="1"/>
</dbReference>
<proteinExistence type="inferred from homology"/>
<evidence type="ECO:0000313" key="7">
    <source>
        <dbReference type="EMBL" id="EYC52009.1"/>
    </source>
</evidence>
<dbReference type="EMBL" id="JEMG01000001">
    <property type="protein sequence ID" value="EYC52009.1"/>
    <property type="molecule type" value="Genomic_DNA"/>
</dbReference>
<reference evidence="7 8" key="1">
    <citation type="submission" date="2014-02" db="EMBL/GenBank/DDBJ databases">
        <title>Draft Genome of Hylemonella gracilis isolated from the Niagara River.</title>
        <authorList>
            <person name="Pawlowski D.R."/>
            <person name="Koudelka G.B."/>
        </authorList>
    </citation>
    <scope>NUCLEOTIDE SEQUENCE [LARGE SCALE GENOMIC DNA]</scope>
    <source>
        <strain evidence="7 8">Niagara R</strain>
    </source>
</reference>
<evidence type="ECO:0000256" key="3">
    <source>
        <dbReference type="ARBA" id="ARBA00022448"/>
    </source>
</evidence>
<dbReference type="Gene3D" id="2.40.30.170">
    <property type="match status" value="1"/>
</dbReference>
<dbReference type="Gene3D" id="2.40.50.100">
    <property type="match status" value="1"/>
</dbReference>
<name>A0A016XIV0_9BURK</name>
<dbReference type="PANTHER" id="PTHR30469:SF18">
    <property type="entry name" value="RESISTANCE-NODULATION-CELL DIVISION (RND) EFFLUX MEMBRANE FUSION PROTEIN-RELATED"/>
    <property type="match status" value="1"/>
</dbReference>
<feature type="domain" description="Multidrug resistance protein MdtA-like C-terminal permuted SH3" evidence="6">
    <location>
        <begin position="254"/>
        <end position="309"/>
    </location>
</feature>
<dbReference type="InterPro" id="IPR006143">
    <property type="entry name" value="RND_pump_MFP"/>
</dbReference>
<feature type="chain" id="PRO_5001491795" evidence="4">
    <location>
        <begin position="18"/>
        <end position="317"/>
    </location>
</feature>
<dbReference type="Proteomes" id="UP000023268">
    <property type="component" value="Unassembled WGS sequence"/>
</dbReference>
<dbReference type="STRING" id="1458275.AZ34_13710"/>
<evidence type="ECO:0000259" key="6">
    <source>
        <dbReference type="Pfam" id="PF25967"/>
    </source>
</evidence>
<gene>
    <name evidence="7" type="ORF">AZ34_13710</name>
</gene>
<dbReference type="GO" id="GO:1990281">
    <property type="term" value="C:efflux pump complex"/>
    <property type="evidence" value="ECO:0007669"/>
    <property type="project" value="TreeGrafter"/>
</dbReference>
<feature type="domain" description="Multidrug resistance protein MdtA-like barrel-sandwich hybrid" evidence="5">
    <location>
        <begin position="57"/>
        <end position="164"/>
    </location>
</feature>
<comment type="similarity">
    <text evidence="2">Belongs to the membrane fusion protein (MFP) (TC 8.A.1) family.</text>
</comment>
<evidence type="ECO:0000259" key="5">
    <source>
        <dbReference type="Pfam" id="PF25917"/>
    </source>
</evidence>
<dbReference type="eggNOG" id="COG0845">
    <property type="taxonomic scope" value="Bacteria"/>
</dbReference>
<comment type="caution">
    <text evidence="7">The sequence shown here is derived from an EMBL/GenBank/DDBJ whole genome shotgun (WGS) entry which is preliminary data.</text>
</comment>
<dbReference type="SUPFAM" id="SSF111369">
    <property type="entry name" value="HlyD-like secretion proteins"/>
    <property type="match status" value="1"/>
</dbReference>
<evidence type="ECO:0000256" key="1">
    <source>
        <dbReference type="ARBA" id="ARBA00004196"/>
    </source>
</evidence>
<dbReference type="Pfam" id="PF25917">
    <property type="entry name" value="BSH_RND"/>
    <property type="match status" value="1"/>
</dbReference>
<feature type="signal peptide" evidence="4">
    <location>
        <begin position="1"/>
        <end position="17"/>
    </location>
</feature>
<accession>A0A016XIV0</accession>
<dbReference type="OrthoDB" id="9806939at2"/>
<dbReference type="Pfam" id="PF25967">
    <property type="entry name" value="RND-MFP_C"/>
    <property type="match status" value="1"/>
</dbReference>
<dbReference type="InterPro" id="IPR058625">
    <property type="entry name" value="MdtA-like_BSH"/>
</dbReference>
<protein>
    <submittedName>
        <fullName evidence="7">RND transporter</fullName>
    </submittedName>
</protein>
<evidence type="ECO:0000256" key="2">
    <source>
        <dbReference type="ARBA" id="ARBA00009477"/>
    </source>
</evidence>
<keyword evidence="3" id="KW-0813">Transport</keyword>
<dbReference type="AlphaFoldDB" id="A0A016XIV0"/>